<dbReference type="InterPro" id="IPR016962">
    <property type="entry name" value="Dehydrase_ECs4332_prd"/>
</dbReference>
<accession>A0A128EX46</accession>
<feature type="domain" description="ApeI dehydratase-like" evidence="1">
    <location>
        <begin position="11"/>
        <end position="109"/>
    </location>
</feature>
<sequence>MQRKPTLLNAETETNRVILTLRVDSGLEDFKGHFPTFPILPGVTQIDLAMRYAKEYLPLTGQFGGMEVIKFQDPILPEAIVTLTLTWDPEKRKLYFSYQSNDRAHSSGRVLFSEAK</sequence>
<keyword evidence="3" id="KW-1185">Reference proteome</keyword>
<dbReference type="Pfam" id="PF22818">
    <property type="entry name" value="ApeI-like"/>
    <property type="match status" value="1"/>
</dbReference>
<dbReference type="AlphaFoldDB" id="A0A128EX46"/>
<dbReference type="InterPro" id="IPR054545">
    <property type="entry name" value="ApeI-like"/>
</dbReference>
<evidence type="ECO:0000313" key="3">
    <source>
        <dbReference type="Proteomes" id="UP000073601"/>
    </source>
</evidence>
<organism evidence="2 3">
    <name type="scientific">Grimontia marina</name>
    <dbReference type="NCBI Taxonomy" id="646534"/>
    <lineage>
        <taxon>Bacteria</taxon>
        <taxon>Pseudomonadati</taxon>
        <taxon>Pseudomonadota</taxon>
        <taxon>Gammaproteobacteria</taxon>
        <taxon>Vibrionales</taxon>
        <taxon>Vibrionaceae</taxon>
        <taxon>Grimontia</taxon>
    </lineage>
</organism>
<dbReference type="Proteomes" id="UP000073601">
    <property type="component" value="Unassembled WGS sequence"/>
</dbReference>
<evidence type="ECO:0000313" key="2">
    <source>
        <dbReference type="EMBL" id="CZF78724.1"/>
    </source>
</evidence>
<dbReference type="OrthoDB" id="9812842at2"/>
<evidence type="ECO:0000259" key="1">
    <source>
        <dbReference type="Pfam" id="PF22818"/>
    </source>
</evidence>
<proteinExistence type="predicted"/>
<name>A0A128EX46_9GAMM</name>
<dbReference type="EMBL" id="FIZY01000004">
    <property type="protein sequence ID" value="CZF78724.1"/>
    <property type="molecule type" value="Genomic_DNA"/>
</dbReference>
<dbReference type="PIRSF" id="PIRSF030962">
    <property type="entry name" value="Dehydrase_ECs4332_prd"/>
    <property type="match status" value="1"/>
</dbReference>
<protein>
    <recommendedName>
        <fullName evidence="1">ApeI dehydratase-like domain-containing protein</fullName>
    </recommendedName>
</protein>
<reference evidence="3" key="1">
    <citation type="submission" date="2016-02" db="EMBL/GenBank/DDBJ databases">
        <authorList>
            <person name="Rodrigo-Torres Lidia"/>
            <person name="Arahal R.David."/>
        </authorList>
    </citation>
    <scope>NUCLEOTIDE SEQUENCE [LARGE SCALE GENOMIC DNA]</scope>
    <source>
        <strain evidence="3">CECT 8713</strain>
    </source>
</reference>
<dbReference type="Gene3D" id="3.10.129.10">
    <property type="entry name" value="Hotdog Thioesterase"/>
    <property type="match status" value="1"/>
</dbReference>
<dbReference type="RefSeq" id="WP_062705730.1">
    <property type="nucleotide sequence ID" value="NZ_CAWRCI010000004.1"/>
</dbReference>
<dbReference type="SUPFAM" id="SSF54637">
    <property type="entry name" value="Thioesterase/thiol ester dehydrase-isomerase"/>
    <property type="match status" value="1"/>
</dbReference>
<gene>
    <name evidence="2" type="ORF">GMA8713_00689</name>
</gene>
<dbReference type="InterPro" id="IPR029069">
    <property type="entry name" value="HotDog_dom_sf"/>
</dbReference>